<dbReference type="InterPro" id="IPR003148">
    <property type="entry name" value="RCK_N"/>
</dbReference>
<name>A0A6J7K8T7_9ZZZZ</name>
<keyword evidence="3" id="KW-0813">Transport</keyword>
<evidence type="ECO:0000256" key="4">
    <source>
        <dbReference type="ARBA" id="ARBA00022692"/>
    </source>
</evidence>
<dbReference type="SUPFAM" id="SSF51735">
    <property type="entry name" value="NAD(P)-binding Rossmann-fold domains"/>
    <property type="match status" value="1"/>
</dbReference>
<dbReference type="GO" id="GO:0006813">
    <property type="term" value="P:potassium ion transport"/>
    <property type="evidence" value="ECO:0007669"/>
    <property type="project" value="InterPro"/>
</dbReference>
<evidence type="ECO:0000259" key="10">
    <source>
        <dbReference type="PROSITE" id="PS51201"/>
    </source>
</evidence>
<proteinExistence type="inferred from homology"/>
<dbReference type="Pfam" id="PF06241">
    <property type="entry name" value="Castor_Poll_mid"/>
    <property type="match status" value="1"/>
</dbReference>
<keyword evidence="7 9" id="KW-0472">Membrane</keyword>
<evidence type="ECO:0000313" key="11">
    <source>
        <dbReference type="EMBL" id="CAB4951897.1"/>
    </source>
</evidence>
<evidence type="ECO:0000256" key="2">
    <source>
        <dbReference type="ARBA" id="ARBA00008577"/>
    </source>
</evidence>
<evidence type="ECO:0000256" key="7">
    <source>
        <dbReference type="ARBA" id="ARBA00023136"/>
    </source>
</evidence>
<evidence type="ECO:0000256" key="9">
    <source>
        <dbReference type="SAM" id="Phobius"/>
    </source>
</evidence>
<dbReference type="InterPro" id="IPR036291">
    <property type="entry name" value="NAD(P)-bd_dom_sf"/>
</dbReference>
<feature type="domain" description="RCK N-terminal" evidence="10">
    <location>
        <begin position="151"/>
        <end position="286"/>
    </location>
</feature>
<protein>
    <submittedName>
        <fullName evidence="11">Unannotated protein</fullName>
    </submittedName>
</protein>
<dbReference type="PROSITE" id="PS51201">
    <property type="entry name" value="RCK_N"/>
    <property type="match status" value="1"/>
</dbReference>
<dbReference type="GO" id="GO:0034220">
    <property type="term" value="P:monoatomic ion transmembrane transport"/>
    <property type="evidence" value="ECO:0007669"/>
    <property type="project" value="UniProtKB-KW"/>
</dbReference>
<comment type="similarity">
    <text evidence="2">Belongs to the castor/pollux (TC 1.A.1.23) family.</text>
</comment>
<dbReference type="Pfam" id="PF22614">
    <property type="entry name" value="Slo-like_RCK"/>
    <property type="match status" value="1"/>
</dbReference>
<dbReference type="EMBL" id="CAFBNO010000013">
    <property type="protein sequence ID" value="CAB4951897.1"/>
    <property type="molecule type" value="Genomic_DNA"/>
</dbReference>
<evidence type="ECO:0000256" key="5">
    <source>
        <dbReference type="ARBA" id="ARBA00022989"/>
    </source>
</evidence>
<dbReference type="Gene3D" id="3.40.50.720">
    <property type="entry name" value="NAD(P)-binding Rossmann-like Domain"/>
    <property type="match status" value="2"/>
</dbReference>
<dbReference type="InterPro" id="IPR010420">
    <property type="entry name" value="CASTOR/POLLUX/SYM8_dom"/>
</dbReference>
<feature type="transmembrane region" description="Helical" evidence="9">
    <location>
        <begin position="113"/>
        <end position="135"/>
    </location>
</feature>
<dbReference type="PANTHER" id="PTHR31563">
    <property type="entry name" value="ION CHANNEL POLLUX-RELATED"/>
    <property type="match status" value="1"/>
</dbReference>
<reference evidence="11" key="1">
    <citation type="submission" date="2020-05" db="EMBL/GenBank/DDBJ databases">
        <authorList>
            <person name="Chiriac C."/>
            <person name="Salcher M."/>
            <person name="Ghai R."/>
            <person name="Kavagutti S V."/>
        </authorList>
    </citation>
    <scope>NUCLEOTIDE SEQUENCE</scope>
</reference>
<gene>
    <name evidence="11" type="ORF">UFOPK3837_00492</name>
</gene>
<sequence>MSENINERSYGQGAQGEISAPKATKVGLWTRFRYNFDNSIARSGAFVAWMFAAMIVFSIILVFIKYALYALPGLLNPDTAPLGPLDFNTFWGSFATLFGKGGEPTWADRIINVLYWVVTITITASVTGFIVGLIARTFEKLRKGKSPVITSNHTLILGWSNRVFPILKELAVANANVRKATVVIFSEQTRDFMQDEIESRAEGLGKLKVVTRTGDPTNPGDLKRVNLSNAKSIIILDADETGDAKVVSTVLAVKAVNANPNLRIIAELDDANTAEALQSATNGQVIAVRSHDVIARVTAQASRQPGLAAVTLDLLDFDGDEIYFQSVPALAGKTYRDALLSFNGASVIGLVDDKGSVSLNPSQTTKLTANSKIIAIAEDDDKVIYSGVLTVKAPKDYKAGPAIKRKPEHLLFIGWSTMGRSVLTELAAYLPKGSTVHIVAQKRFVDDALFADLDFGSQVKVTHAAVSGDINELIAASAAKKYDEIIVLGYRNAISEAEADAQTMLTMLQMNQLFDVDGNGVEPTRLVAEILDSRKAELARVAAVDDLVVSDNLAALLISQVSENPALAPVFEDLFDADGAAISVKPIEHYVPLGKKIAYAELVAIAAAHGESAIGYRVVAESANDSSTGVRLNPFKTTEFTPAKGDSLIVIGNVE</sequence>
<dbReference type="InterPro" id="IPR044849">
    <property type="entry name" value="CASTOR/POLLUX/SYM8-like"/>
</dbReference>
<dbReference type="GO" id="GO:0012505">
    <property type="term" value="C:endomembrane system"/>
    <property type="evidence" value="ECO:0007669"/>
    <property type="project" value="UniProtKB-SubCell"/>
</dbReference>
<evidence type="ECO:0000256" key="1">
    <source>
        <dbReference type="ARBA" id="ARBA00004127"/>
    </source>
</evidence>
<organism evidence="11">
    <name type="scientific">freshwater metagenome</name>
    <dbReference type="NCBI Taxonomy" id="449393"/>
    <lineage>
        <taxon>unclassified sequences</taxon>
        <taxon>metagenomes</taxon>
        <taxon>ecological metagenomes</taxon>
    </lineage>
</organism>
<keyword evidence="5 9" id="KW-1133">Transmembrane helix</keyword>
<dbReference type="PANTHER" id="PTHR31563:SF10">
    <property type="entry name" value="ION CHANNEL POLLUX-RELATED"/>
    <property type="match status" value="1"/>
</dbReference>
<accession>A0A6J7K8T7</accession>
<keyword evidence="4 9" id="KW-0812">Transmembrane</keyword>
<keyword evidence="6" id="KW-0406">Ion transport</keyword>
<evidence type="ECO:0000256" key="6">
    <source>
        <dbReference type="ARBA" id="ARBA00023065"/>
    </source>
</evidence>
<evidence type="ECO:0000256" key="8">
    <source>
        <dbReference type="ARBA" id="ARBA00023303"/>
    </source>
</evidence>
<comment type="subcellular location">
    <subcellularLocation>
        <location evidence="1">Endomembrane system</location>
        <topology evidence="1">Multi-pass membrane protein</topology>
    </subcellularLocation>
</comment>
<feature type="transmembrane region" description="Helical" evidence="9">
    <location>
        <begin position="46"/>
        <end position="68"/>
    </location>
</feature>
<dbReference type="AlphaFoldDB" id="A0A6J7K8T7"/>
<evidence type="ECO:0000256" key="3">
    <source>
        <dbReference type="ARBA" id="ARBA00022448"/>
    </source>
</evidence>
<keyword evidence="8" id="KW-0407">Ion channel</keyword>